<name>A0A183HX87_9BILA</name>
<organism evidence="1">
    <name type="scientific">Onchocerca flexuosa</name>
    <dbReference type="NCBI Taxonomy" id="387005"/>
    <lineage>
        <taxon>Eukaryota</taxon>
        <taxon>Metazoa</taxon>
        <taxon>Ecdysozoa</taxon>
        <taxon>Nematoda</taxon>
        <taxon>Chromadorea</taxon>
        <taxon>Rhabditida</taxon>
        <taxon>Spirurina</taxon>
        <taxon>Spiruromorpha</taxon>
        <taxon>Filarioidea</taxon>
        <taxon>Onchocercidae</taxon>
        <taxon>Onchocerca</taxon>
    </lineage>
</organism>
<evidence type="ECO:0000313" key="1">
    <source>
        <dbReference type="WBParaSite" id="OFLC_0001209901-mRNA-1"/>
    </source>
</evidence>
<reference evidence="1" key="1">
    <citation type="submission" date="2016-06" db="UniProtKB">
        <authorList>
            <consortium name="WormBaseParasite"/>
        </authorList>
    </citation>
    <scope>IDENTIFICATION</scope>
</reference>
<protein>
    <submittedName>
        <fullName evidence="1">Cyclin_C domain-containing protein</fullName>
    </submittedName>
</protein>
<dbReference type="AlphaFoldDB" id="A0A183HX87"/>
<dbReference type="WBParaSite" id="OFLC_0001209901-mRNA-1">
    <property type="protein sequence ID" value="OFLC_0001209901-mRNA-1"/>
    <property type="gene ID" value="OFLC_0001209901"/>
</dbReference>
<sequence>LHIFQFFFRDDKCLFPADPLLLDYAERILSALPQLFLQNDDRTSYSIAATGILACSLRRHGVYPKSSKFQQKEMLEASKRENDMHEKLWRSFFENLSPLNSFSVDSALLTGSSSSSAKLFEFEDIPASNEHILSNSDDAYTISDVCRSPKNLIYNNMSGQCQFFCETSLFKIFIFLLSRIYSYESNRLIASQGLLILTVKPFY</sequence>
<accession>A0A183HX87</accession>
<proteinExistence type="predicted"/>